<protein>
    <submittedName>
        <fullName evidence="2">Uncharacterized protein</fullName>
    </submittedName>
</protein>
<dbReference type="KEGG" id="flt:Sv326_0176"/>
<evidence type="ECO:0000313" key="3">
    <source>
        <dbReference type="Proteomes" id="UP000510821"/>
    </source>
</evidence>
<dbReference type="AlphaFoldDB" id="A0A7D5XC77"/>
<name>A0A7D5XC77_FERL1</name>
<feature type="compositionally biased region" description="Pro residues" evidence="1">
    <location>
        <begin position="220"/>
        <end position="236"/>
    </location>
</feature>
<accession>A0A7D5XC77</accession>
<reference evidence="3" key="1">
    <citation type="submission" date="2020-07" db="EMBL/GenBank/DDBJ databases">
        <title>Metabolic diversity and evolutionary history of the archaeal phylum ###Micrarchaeota### uncovered from a freshwater lake metagenome.</title>
        <authorList>
            <person name="Kadnikov V.V."/>
            <person name="Savvichev A.S."/>
            <person name="Mardanov A.V."/>
            <person name="Beletsky A.V."/>
            <person name="Chupakov A.V."/>
            <person name="Kokryatskaya N.M."/>
            <person name="Pimenov N.V."/>
            <person name="Ravin N.V."/>
        </authorList>
    </citation>
    <scope>NUCLEOTIDE SEQUENCE [LARGE SCALE GENOMIC DNA]</scope>
</reference>
<evidence type="ECO:0000256" key="1">
    <source>
        <dbReference type="SAM" id="MobiDB-lite"/>
    </source>
</evidence>
<organism evidence="2 3">
    <name type="scientific">Fermentimicrarchaeum limneticum</name>
    <dbReference type="NCBI Taxonomy" id="2795018"/>
    <lineage>
        <taxon>Archaea</taxon>
        <taxon>Candidatus Micrarchaeota</taxon>
        <taxon>Candidatus Fermentimicrarchaeales</taxon>
        <taxon>Candidatus Fermentimicrarchaeaceae</taxon>
        <taxon>Candidatus Fermentimicrarchaeum</taxon>
    </lineage>
</organism>
<dbReference type="Proteomes" id="UP000510821">
    <property type="component" value="Chromosome"/>
</dbReference>
<feature type="compositionally biased region" description="Low complexity" evidence="1">
    <location>
        <begin position="237"/>
        <end position="247"/>
    </location>
</feature>
<proteinExistence type="predicted"/>
<evidence type="ECO:0000313" key="2">
    <source>
        <dbReference type="EMBL" id="QLJ52351.1"/>
    </source>
</evidence>
<gene>
    <name evidence="2" type="ORF">Sv326_0176</name>
</gene>
<sequence>MKRCILAILLMTGIAEAAYVLNAVLTDSSPFAGPNCRERGSANFYEVSVAVTNPSADTTMRVTYMYYNSSSGGYENGGKACDVRSGMTEPCSFRIYTITGGRNATDVIPFRITGQVGEFATKYEKELQVTVDHYTSAYEQNMLGKIETARSEYDRVIQIYTGCYNASGLTLMENANSEIAEADNKLLICDLSATQNLTSDAINKIREAEGYLKPVSCDGNPPPENNTPPEPPPQNNTPPANETPPENGTSHTPKIEENVTDITTALMKGCMPFAILLSLLVITVWSDRK</sequence>
<dbReference type="EMBL" id="CP058998">
    <property type="protein sequence ID" value="QLJ52351.1"/>
    <property type="molecule type" value="Genomic_DNA"/>
</dbReference>
<feature type="region of interest" description="Disordered" evidence="1">
    <location>
        <begin position="213"/>
        <end position="254"/>
    </location>
</feature>